<keyword evidence="5" id="KW-1185">Reference proteome</keyword>
<evidence type="ECO:0000313" key="5">
    <source>
        <dbReference type="Proteomes" id="UP000269721"/>
    </source>
</evidence>
<name>A0A4P9WI52_9FUNG</name>
<evidence type="ECO:0000256" key="1">
    <source>
        <dbReference type="PROSITE-ProRule" id="PRU00042"/>
    </source>
</evidence>
<organism evidence="4 5">
    <name type="scientific">Blyttiomyces helicus</name>
    <dbReference type="NCBI Taxonomy" id="388810"/>
    <lineage>
        <taxon>Eukaryota</taxon>
        <taxon>Fungi</taxon>
        <taxon>Fungi incertae sedis</taxon>
        <taxon>Chytridiomycota</taxon>
        <taxon>Chytridiomycota incertae sedis</taxon>
        <taxon>Chytridiomycetes</taxon>
        <taxon>Chytridiomycetes incertae sedis</taxon>
        <taxon>Blyttiomyces</taxon>
    </lineage>
</organism>
<feature type="region of interest" description="Disordered" evidence="2">
    <location>
        <begin position="1"/>
        <end position="22"/>
    </location>
</feature>
<dbReference type="Proteomes" id="UP000269721">
    <property type="component" value="Unassembled WGS sequence"/>
</dbReference>
<feature type="compositionally biased region" description="Basic and acidic residues" evidence="2">
    <location>
        <begin position="36"/>
        <end position="51"/>
    </location>
</feature>
<feature type="domain" description="C2H2-type" evidence="3">
    <location>
        <begin position="24"/>
        <end position="52"/>
    </location>
</feature>
<feature type="compositionally biased region" description="Low complexity" evidence="2">
    <location>
        <begin position="1"/>
        <end position="15"/>
    </location>
</feature>
<dbReference type="InterPro" id="IPR013087">
    <property type="entry name" value="Znf_C2H2_type"/>
</dbReference>
<accession>A0A4P9WI52</accession>
<dbReference type="PROSITE" id="PS00028">
    <property type="entry name" value="ZINC_FINGER_C2H2_1"/>
    <property type="match status" value="1"/>
</dbReference>
<keyword evidence="1" id="KW-0479">Metal-binding</keyword>
<dbReference type="GO" id="GO:0008270">
    <property type="term" value="F:zinc ion binding"/>
    <property type="evidence" value="ECO:0007669"/>
    <property type="project" value="UniProtKB-KW"/>
</dbReference>
<keyword evidence="1" id="KW-0863">Zinc-finger</keyword>
<feature type="region of interest" description="Disordered" evidence="2">
    <location>
        <begin position="36"/>
        <end position="70"/>
    </location>
</feature>
<dbReference type="AlphaFoldDB" id="A0A4P9WI52"/>
<protein>
    <recommendedName>
        <fullName evidence="3">C2H2-type domain-containing protein</fullName>
    </recommendedName>
</protein>
<reference evidence="5" key="1">
    <citation type="journal article" date="2018" name="Nat. Microbiol.">
        <title>Leveraging single-cell genomics to expand the fungal tree of life.</title>
        <authorList>
            <person name="Ahrendt S.R."/>
            <person name="Quandt C.A."/>
            <person name="Ciobanu D."/>
            <person name="Clum A."/>
            <person name="Salamov A."/>
            <person name="Andreopoulos B."/>
            <person name="Cheng J.F."/>
            <person name="Woyke T."/>
            <person name="Pelin A."/>
            <person name="Henrissat B."/>
            <person name="Reynolds N.K."/>
            <person name="Benny G.L."/>
            <person name="Smith M.E."/>
            <person name="James T.Y."/>
            <person name="Grigoriev I.V."/>
        </authorList>
    </citation>
    <scope>NUCLEOTIDE SEQUENCE [LARGE SCALE GENOMIC DNA]</scope>
</reference>
<evidence type="ECO:0000259" key="3">
    <source>
        <dbReference type="PROSITE" id="PS50157"/>
    </source>
</evidence>
<keyword evidence="1" id="KW-0862">Zinc</keyword>
<evidence type="ECO:0000313" key="4">
    <source>
        <dbReference type="EMBL" id="RKO92539.1"/>
    </source>
</evidence>
<sequence>MSASAATASASGTGSNEPGSLPRYKCAICGLSYQNEKSRVRHENEKHEAPKRQRKNASNPKKKQADQPIRSAKYCKKKRRWKTVAWQSPWRWRLPRGWFAESGNMHQQVICDCVRQTPSFESDFEHGLLCAQPNFPLDADAQVIQRFRAALTRFLSKSQVEQNEVFAQFDHRARVEALARFERIPRRRFFTKVLADNTEKMIEAEVLFRQQDAERRRKNRFLQTVWHCTLTKENRVVYGEPNSHPYRVECLIIRTPAGGRGLGRSLRNT</sequence>
<dbReference type="PROSITE" id="PS50157">
    <property type="entry name" value="ZINC_FINGER_C2H2_2"/>
    <property type="match status" value="1"/>
</dbReference>
<gene>
    <name evidence="4" type="ORF">BDK51DRAFT_28829</name>
</gene>
<proteinExistence type="predicted"/>
<dbReference type="EMBL" id="KZ994594">
    <property type="protein sequence ID" value="RKO92539.1"/>
    <property type="molecule type" value="Genomic_DNA"/>
</dbReference>
<evidence type="ECO:0000256" key="2">
    <source>
        <dbReference type="SAM" id="MobiDB-lite"/>
    </source>
</evidence>